<dbReference type="GO" id="GO:0005975">
    <property type="term" value="P:carbohydrate metabolic process"/>
    <property type="evidence" value="ECO:0007669"/>
    <property type="project" value="InterPro"/>
</dbReference>
<dbReference type="SUPFAM" id="SSF48208">
    <property type="entry name" value="Six-hairpin glycosidases"/>
    <property type="match status" value="2"/>
</dbReference>
<sequence>MAFEILARVSASGTNTSVPCAPADTNNATISVRGASATWITWVGDTNYDANAGDAAHAFSFKGATPTTRSSRESLVGKFRLGLGQKPDLDGPTGQLRDAYQTDVGDTYLEWLLFNFGRYLLASSARGTLPANLQGKWGKDASNPWGADYHANINLQMNYWFAELTDMDVVKPLFDYIEKTWAPRGSFTAQYLYNISQGWVTHDEMNIFGHTGMKQGGGTTSAAADYPEANAWMVVPTHSRSSGSYSTPSPRDFLNKVRTKRAQMDKGIHIGSWGQLQEWKVDMDSPSDTHRHLSHLVGLYLGYAITGYDPAVQQTRENYTHKEAIATVTNSLIHRGNGTGPDADSWGQLANASVFYRKLSYALERSFAPNLFSLYSAGPGAIFQIDANFGFAAALLNDLIQVPDVASTSDVYNFFILPALPAS</sequence>
<evidence type="ECO:0000313" key="2">
    <source>
        <dbReference type="EMBL" id="PIL27084.1"/>
    </source>
</evidence>
<dbReference type="InterPro" id="IPR054363">
    <property type="entry name" value="GH95_cat"/>
</dbReference>
<keyword evidence="3" id="KW-1185">Reference proteome</keyword>
<dbReference type="InterPro" id="IPR008928">
    <property type="entry name" value="6-hairpin_glycosidase_sf"/>
</dbReference>
<accession>A0A2G8S020</accession>
<feature type="domain" description="Glycosyl hydrolase family 95 catalytic" evidence="1">
    <location>
        <begin position="251"/>
        <end position="397"/>
    </location>
</feature>
<evidence type="ECO:0000259" key="1">
    <source>
        <dbReference type="Pfam" id="PF22124"/>
    </source>
</evidence>
<evidence type="ECO:0000313" key="3">
    <source>
        <dbReference type="Proteomes" id="UP000230002"/>
    </source>
</evidence>
<gene>
    <name evidence="2" type="ORF">GSI_10223</name>
</gene>
<name>A0A2G8S020_9APHY</name>
<reference evidence="2 3" key="1">
    <citation type="journal article" date="2015" name="Sci. Rep.">
        <title>Chromosome-level genome map provides insights into diverse defense mechanisms in the medicinal fungus Ganoderma sinense.</title>
        <authorList>
            <person name="Zhu Y."/>
            <person name="Xu J."/>
            <person name="Sun C."/>
            <person name="Zhou S."/>
            <person name="Xu H."/>
            <person name="Nelson D.R."/>
            <person name="Qian J."/>
            <person name="Song J."/>
            <person name="Luo H."/>
            <person name="Xiang L."/>
            <person name="Li Y."/>
            <person name="Xu Z."/>
            <person name="Ji A."/>
            <person name="Wang L."/>
            <person name="Lu S."/>
            <person name="Hayward A."/>
            <person name="Sun W."/>
            <person name="Li X."/>
            <person name="Schwartz D.C."/>
            <person name="Wang Y."/>
            <person name="Chen S."/>
        </authorList>
    </citation>
    <scope>NUCLEOTIDE SEQUENCE [LARGE SCALE GENOMIC DNA]</scope>
    <source>
        <strain evidence="2 3">ZZ0214-1</strain>
    </source>
</reference>
<dbReference type="PANTHER" id="PTHR31084:SF3">
    <property type="entry name" value="ALPHA-FUCOSIDASE A"/>
    <property type="match status" value="1"/>
</dbReference>
<proteinExistence type="predicted"/>
<organism evidence="2 3">
    <name type="scientific">Ganoderma sinense ZZ0214-1</name>
    <dbReference type="NCBI Taxonomy" id="1077348"/>
    <lineage>
        <taxon>Eukaryota</taxon>
        <taxon>Fungi</taxon>
        <taxon>Dikarya</taxon>
        <taxon>Basidiomycota</taxon>
        <taxon>Agaricomycotina</taxon>
        <taxon>Agaricomycetes</taxon>
        <taxon>Polyporales</taxon>
        <taxon>Polyporaceae</taxon>
        <taxon>Ganoderma</taxon>
    </lineage>
</organism>
<dbReference type="Proteomes" id="UP000230002">
    <property type="component" value="Unassembled WGS sequence"/>
</dbReference>
<dbReference type="PANTHER" id="PTHR31084">
    <property type="entry name" value="ALPHA-L-FUCOSIDASE 2"/>
    <property type="match status" value="1"/>
</dbReference>
<protein>
    <recommendedName>
        <fullName evidence="1">Glycosyl hydrolase family 95 catalytic domain-containing protein</fullName>
    </recommendedName>
</protein>
<dbReference type="InterPro" id="IPR012341">
    <property type="entry name" value="6hp_glycosidase-like_sf"/>
</dbReference>
<dbReference type="STRING" id="1077348.A0A2G8S020"/>
<dbReference type="Gene3D" id="1.50.10.10">
    <property type="match status" value="2"/>
</dbReference>
<comment type="caution">
    <text evidence="2">The sequence shown here is derived from an EMBL/GenBank/DDBJ whole genome shotgun (WGS) entry which is preliminary data.</text>
</comment>
<dbReference type="EMBL" id="AYKW01000034">
    <property type="protein sequence ID" value="PIL27084.1"/>
    <property type="molecule type" value="Genomic_DNA"/>
</dbReference>
<dbReference type="OrthoDB" id="2848340at2759"/>
<feature type="domain" description="Glycosyl hydrolase family 95 catalytic" evidence="1">
    <location>
        <begin position="73"/>
        <end position="234"/>
    </location>
</feature>
<dbReference type="AlphaFoldDB" id="A0A2G8S020"/>
<dbReference type="Pfam" id="PF22124">
    <property type="entry name" value="Glyco_hydro_95_cat"/>
    <property type="match status" value="2"/>
</dbReference>
<dbReference type="GO" id="GO:0004560">
    <property type="term" value="F:alpha-L-fucosidase activity"/>
    <property type="evidence" value="ECO:0007669"/>
    <property type="project" value="TreeGrafter"/>
</dbReference>